<keyword evidence="2" id="KW-1185">Reference proteome</keyword>
<evidence type="ECO:0000313" key="2">
    <source>
        <dbReference type="Proteomes" id="UP001165190"/>
    </source>
</evidence>
<dbReference type="GO" id="GO:0005634">
    <property type="term" value="C:nucleus"/>
    <property type="evidence" value="ECO:0007669"/>
    <property type="project" value="InterPro"/>
</dbReference>
<dbReference type="PANTHER" id="PTHR15681:SF1">
    <property type="entry name" value="MAD2L1-BINDING PROTEIN"/>
    <property type="match status" value="1"/>
</dbReference>
<dbReference type="InterPro" id="IPR053729">
    <property type="entry name" value="MAD2L1BP_domain_sf"/>
</dbReference>
<accession>A0A9W7MGM2</accession>
<comment type="caution">
    <text evidence="1">The sequence shown here is derived from an EMBL/GenBank/DDBJ whole genome shotgun (WGS) entry which is preliminary data.</text>
</comment>
<sequence>MESTEGEGSSEPEMQFTEIETVAEFLDSSVVFHVVKDTIGFILYMHQQIPSILQDVSLEFDLLHTEYEELQVDLPKTEIKARRKHIGRMREVKRGIKKMEKFMSTISSLQTALQLMISEIPNIQEVILVLGASPIRPQHVYQLCFSHANPAPTAEASFVKGKTAEGISRKAIRALISKGAGSSTYPGPTKLFLMVKAPTSFNLPLHFLPKRDFRYSKKIVPFRLRFRCRTQGLKMDDDHSSQHGRSTGIDSSNDLIWFQCRHAIKGIPFKTPEEE</sequence>
<organism evidence="1 2">
    <name type="scientific">Hibiscus trionum</name>
    <name type="common">Flower of an hour</name>
    <dbReference type="NCBI Taxonomy" id="183268"/>
    <lineage>
        <taxon>Eukaryota</taxon>
        <taxon>Viridiplantae</taxon>
        <taxon>Streptophyta</taxon>
        <taxon>Embryophyta</taxon>
        <taxon>Tracheophyta</taxon>
        <taxon>Spermatophyta</taxon>
        <taxon>Magnoliopsida</taxon>
        <taxon>eudicotyledons</taxon>
        <taxon>Gunneridae</taxon>
        <taxon>Pentapetalae</taxon>
        <taxon>rosids</taxon>
        <taxon>malvids</taxon>
        <taxon>Malvales</taxon>
        <taxon>Malvaceae</taxon>
        <taxon>Malvoideae</taxon>
        <taxon>Hibiscus</taxon>
    </lineage>
</organism>
<gene>
    <name evidence="1" type="ORF">HRI_003782600</name>
</gene>
<dbReference type="AlphaFoldDB" id="A0A9W7MGM2"/>
<evidence type="ECO:0000313" key="1">
    <source>
        <dbReference type="EMBL" id="GMJ01134.1"/>
    </source>
</evidence>
<dbReference type="PANTHER" id="PTHR15681">
    <property type="entry name" value="MAD2L1-BINDING PROTEIN"/>
    <property type="match status" value="1"/>
</dbReference>
<dbReference type="EMBL" id="BSYR01000035">
    <property type="protein sequence ID" value="GMJ01134.1"/>
    <property type="molecule type" value="Genomic_DNA"/>
</dbReference>
<dbReference type="GO" id="GO:0007096">
    <property type="term" value="P:regulation of exit from mitosis"/>
    <property type="evidence" value="ECO:0007669"/>
    <property type="project" value="InterPro"/>
</dbReference>
<dbReference type="Proteomes" id="UP001165190">
    <property type="component" value="Unassembled WGS sequence"/>
</dbReference>
<dbReference type="Gene3D" id="3.30.900.20">
    <property type="match status" value="1"/>
</dbReference>
<name>A0A9W7MGM2_HIBTR</name>
<proteinExistence type="predicted"/>
<dbReference type="InterPro" id="IPR009511">
    <property type="entry name" value="MAD1/Cdc20-bound-Mad2-bd"/>
</dbReference>
<protein>
    <submittedName>
        <fullName evidence="1">Uncharacterized protein</fullName>
    </submittedName>
</protein>
<reference evidence="1" key="1">
    <citation type="submission" date="2023-05" db="EMBL/GenBank/DDBJ databases">
        <title>Genome and transcriptome analyses reveal genes involved in the formation of fine ridges on petal epidermal cells in Hibiscus trionum.</title>
        <authorList>
            <person name="Koshimizu S."/>
            <person name="Masuda S."/>
            <person name="Ishii T."/>
            <person name="Shirasu K."/>
            <person name="Hoshino A."/>
            <person name="Arita M."/>
        </authorList>
    </citation>
    <scope>NUCLEOTIDE SEQUENCE</scope>
    <source>
        <strain evidence="1">Hamamatsu line</strain>
    </source>
</reference>
<dbReference type="OrthoDB" id="768308at2759"/>